<dbReference type="Pfam" id="PF08378">
    <property type="entry name" value="NERD"/>
    <property type="match status" value="1"/>
</dbReference>
<name>A0AAE3LSS0_9BACI</name>
<reference evidence="2" key="1">
    <citation type="submission" date="2022-10" db="EMBL/GenBank/DDBJ databases">
        <title>Description of Fervidibacillus gen. nov. in the family Fervidibacillaceae fam. nov. with two species, Fervidibacillus albus sp. nov., and Fervidibacillus halotolerans sp. nov., isolated from tidal flat sediments.</title>
        <authorList>
            <person name="Kwon K.K."/>
            <person name="Yang S.-H."/>
        </authorList>
    </citation>
    <scope>NUCLEOTIDE SEQUENCE</scope>
    <source>
        <strain evidence="2">JCM 19140</strain>
    </source>
</reference>
<proteinExistence type="predicted"/>
<dbReference type="EMBL" id="JAOUSF010000002">
    <property type="protein sequence ID" value="MCU9613048.1"/>
    <property type="molecule type" value="Genomic_DNA"/>
</dbReference>
<dbReference type="AlphaFoldDB" id="A0AAE3LSS0"/>
<organism evidence="2 3">
    <name type="scientific">Perspicuibacillus lycopersici</name>
    <dbReference type="NCBI Taxonomy" id="1325689"/>
    <lineage>
        <taxon>Bacteria</taxon>
        <taxon>Bacillati</taxon>
        <taxon>Bacillota</taxon>
        <taxon>Bacilli</taxon>
        <taxon>Bacillales</taxon>
        <taxon>Bacillaceae</taxon>
        <taxon>Perspicuibacillus</taxon>
    </lineage>
</organism>
<evidence type="ECO:0000313" key="3">
    <source>
        <dbReference type="Proteomes" id="UP001209318"/>
    </source>
</evidence>
<accession>A0AAE3LSS0</accession>
<keyword evidence="3" id="KW-1185">Reference proteome</keyword>
<comment type="caution">
    <text evidence="2">The sequence shown here is derived from an EMBL/GenBank/DDBJ whole genome shotgun (WGS) entry which is preliminary data.</text>
</comment>
<dbReference type="PROSITE" id="PS50965">
    <property type="entry name" value="NERD"/>
    <property type="match status" value="1"/>
</dbReference>
<sequence>MILKERIESVELQIMRYLMNRVNLTEKEKYHYLNLEKGFEGEIKFDQLIENLQEEKYIINDLLLEVNNSFFQIDTIIILQGVIHFFEIKNYEGDYYLDSEKLYSVKTSREYKNPIIQLKRTETLFRQLLQNLNQNFLVEGHVLFINPEFTLYQAPMDQPIILPTQIKRFFQDIKKMPSKLHDGHRKLAQQLISLHQPNYPFTSIPSFNYEQVRKGITCVNCNSFSLLTKGWKCICSECGQEELISKAVIRSVEEFKLLFPTEKITTNAIHKWCKIVQSKQRIGYILGKHFKKVGNHRWSYYE</sequence>
<protein>
    <submittedName>
        <fullName evidence="2">NERD domain-containing protein</fullName>
    </submittedName>
</protein>
<evidence type="ECO:0000313" key="2">
    <source>
        <dbReference type="EMBL" id="MCU9613048.1"/>
    </source>
</evidence>
<dbReference type="RefSeq" id="WP_263072256.1">
    <property type="nucleotide sequence ID" value="NZ_JAOUSF010000002.1"/>
</dbReference>
<gene>
    <name evidence="2" type="ORF">OEV98_05725</name>
</gene>
<feature type="domain" description="NERD" evidence="1">
    <location>
        <begin position="37"/>
        <end position="151"/>
    </location>
</feature>
<dbReference type="Proteomes" id="UP001209318">
    <property type="component" value="Unassembled WGS sequence"/>
</dbReference>
<dbReference type="InterPro" id="IPR011528">
    <property type="entry name" value="NERD"/>
</dbReference>
<evidence type="ECO:0000259" key="1">
    <source>
        <dbReference type="PROSITE" id="PS50965"/>
    </source>
</evidence>